<accession>A0ABV8EZF6</accession>
<dbReference type="InterPro" id="IPR050267">
    <property type="entry name" value="Anti-sigma-factor_SerPK"/>
</dbReference>
<evidence type="ECO:0000313" key="4">
    <source>
        <dbReference type="Proteomes" id="UP001595698"/>
    </source>
</evidence>
<dbReference type="SUPFAM" id="SSF55874">
    <property type="entry name" value="ATPase domain of HSP90 chaperone/DNA topoisomerase II/histidine kinase"/>
    <property type="match status" value="1"/>
</dbReference>
<dbReference type="Proteomes" id="UP001595698">
    <property type="component" value="Unassembled WGS sequence"/>
</dbReference>
<keyword evidence="1" id="KW-0723">Serine/threonine-protein kinase</keyword>
<dbReference type="RefSeq" id="WP_386190065.1">
    <property type="nucleotide sequence ID" value="NZ_JBHSBC010000013.1"/>
</dbReference>
<dbReference type="EMBL" id="JBHSBC010000013">
    <property type="protein sequence ID" value="MFC3981399.1"/>
    <property type="molecule type" value="Genomic_DNA"/>
</dbReference>
<evidence type="ECO:0000259" key="2">
    <source>
        <dbReference type="Pfam" id="PF13581"/>
    </source>
</evidence>
<gene>
    <name evidence="3" type="ORF">ACFOYY_14770</name>
</gene>
<dbReference type="PANTHER" id="PTHR35526">
    <property type="entry name" value="ANTI-SIGMA-F FACTOR RSBW-RELATED"/>
    <property type="match status" value="1"/>
</dbReference>
<reference evidence="4" key="1">
    <citation type="journal article" date="2019" name="Int. J. Syst. Evol. Microbiol.">
        <title>The Global Catalogue of Microorganisms (GCM) 10K type strain sequencing project: providing services to taxonomists for standard genome sequencing and annotation.</title>
        <authorList>
            <consortium name="The Broad Institute Genomics Platform"/>
            <consortium name="The Broad Institute Genome Sequencing Center for Infectious Disease"/>
            <person name="Wu L."/>
            <person name="Ma J."/>
        </authorList>
    </citation>
    <scope>NUCLEOTIDE SEQUENCE [LARGE SCALE GENOMIC DNA]</scope>
    <source>
        <strain evidence="4">TBRC 7912</strain>
    </source>
</reference>
<dbReference type="GO" id="GO:0005524">
    <property type="term" value="F:ATP binding"/>
    <property type="evidence" value="ECO:0007669"/>
    <property type="project" value="UniProtKB-KW"/>
</dbReference>
<feature type="domain" description="Histidine kinase/HSP90-like ATPase" evidence="2">
    <location>
        <begin position="16"/>
        <end position="129"/>
    </location>
</feature>
<keyword evidence="1" id="KW-0808">Transferase</keyword>
<protein>
    <submittedName>
        <fullName evidence="3">ATP-binding protein</fullName>
    </submittedName>
</protein>
<dbReference type="InterPro" id="IPR003594">
    <property type="entry name" value="HATPase_dom"/>
</dbReference>
<sequence>MIPAAPVAGTAAARSFPGTPAYLAAARSFVCSCLPASCPRRDDAALVISELATNAVLHSASGLPGGSYQVQVDLGAHAVEVTVIDQGPASVPVPARRPDGEGGFGLGLVAELADAYDSRPGPAGRTVWCRLDW</sequence>
<proteinExistence type="predicted"/>
<dbReference type="Pfam" id="PF13581">
    <property type="entry name" value="HATPase_c_2"/>
    <property type="match status" value="1"/>
</dbReference>
<dbReference type="CDD" id="cd16936">
    <property type="entry name" value="HATPase_RsbW-like"/>
    <property type="match status" value="1"/>
</dbReference>
<name>A0ABV8EZF6_9ACTN</name>
<keyword evidence="1" id="KW-0418">Kinase</keyword>
<dbReference type="PANTHER" id="PTHR35526:SF3">
    <property type="entry name" value="ANTI-SIGMA-F FACTOR RSBW"/>
    <property type="match status" value="1"/>
</dbReference>
<dbReference type="Gene3D" id="3.30.565.10">
    <property type="entry name" value="Histidine kinase-like ATPase, C-terminal domain"/>
    <property type="match status" value="1"/>
</dbReference>
<keyword evidence="3" id="KW-0547">Nucleotide-binding</keyword>
<keyword evidence="4" id="KW-1185">Reference proteome</keyword>
<comment type="caution">
    <text evidence="3">The sequence shown here is derived from an EMBL/GenBank/DDBJ whole genome shotgun (WGS) entry which is preliminary data.</text>
</comment>
<evidence type="ECO:0000313" key="3">
    <source>
        <dbReference type="EMBL" id="MFC3981399.1"/>
    </source>
</evidence>
<keyword evidence="3" id="KW-0067">ATP-binding</keyword>
<organism evidence="3 4">
    <name type="scientific">Streptosporangium jomthongense</name>
    <dbReference type="NCBI Taxonomy" id="1193683"/>
    <lineage>
        <taxon>Bacteria</taxon>
        <taxon>Bacillati</taxon>
        <taxon>Actinomycetota</taxon>
        <taxon>Actinomycetes</taxon>
        <taxon>Streptosporangiales</taxon>
        <taxon>Streptosporangiaceae</taxon>
        <taxon>Streptosporangium</taxon>
    </lineage>
</organism>
<evidence type="ECO:0000256" key="1">
    <source>
        <dbReference type="ARBA" id="ARBA00022527"/>
    </source>
</evidence>
<dbReference type="InterPro" id="IPR036890">
    <property type="entry name" value="HATPase_C_sf"/>
</dbReference>